<dbReference type="PANTHER" id="PTHR21310:SF57">
    <property type="entry name" value="BLR2944 PROTEIN"/>
    <property type="match status" value="1"/>
</dbReference>
<reference evidence="3" key="1">
    <citation type="journal article" date="2019" name="Int. J. Syst. Evol. Microbiol.">
        <title>The Global Catalogue of Microorganisms (GCM) 10K type strain sequencing project: providing services to taxonomists for standard genome sequencing and annotation.</title>
        <authorList>
            <consortium name="The Broad Institute Genomics Platform"/>
            <consortium name="The Broad Institute Genome Sequencing Center for Infectious Disease"/>
            <person name="Wu L."/>
            <person name="Ma J."/>
        </authorList>
    </citation>
    <scope>NUCLEOTIDE SEQUENCE [LARGE SCALE GENOMIC DNA]</scope>
    <source>
        <strain evidence="3">DFY28</strain>
    </source>
</reference>
<evidence type="ECO:0000313" key="2">
    <source>
        <dbReference type="EMBL" id="MFD1784926.1"/>
    </source>
</evidence>
<evidence type="ECO:0000313" key="3">
    <source>
        <dbReference type="Proteomes" id="UP001597237"/>
    </source>
</evidence>
<organism evidence="2 3">
    <name type="scientific">Phenylobacterium terrae</name>
    <dbReference type="NCBI Taxonomy" id="2665495"/>
    <lineage>
        <taxon>Bacteria</taxon>
        <taxon>Pseudomonadati</taxon>
        <taxon>Pseudomonadota</taxon>
        <taxon>Alphaproteobacteria</taxon>
        <taxon>Caulobacterales</taxon>
        <taxon>Caulobacteraceae</taxon>
        <taxon>Phenylobacterium</taxon>
    </lineage>
</organism>
<sequence>MEDVAEALGRLAPKLAPGGRGIEGLTQLSGGASLQTFAFQVTTPGGPVPLILRRRPNPVAEGATAVPLSAEAALIAAAGANGAPVAELVRLAEPEDGLGEALIVRRVEGETLGRRIVRGERFAAVRPRLARQCGEILRAIHATPPPPGARLATSDAVGELDRYEAAYRASGAERPVLELALRHLRRHAPPPLQPRLLHGDFRTGNLMVDPERGIVAALDWELSHIGDPAEDLGWLCVNSWRFGAADRPVGGFGDYQDLLDGYGDPAMTLERIRYWQMLGSLKWGVMCLMMFTGSGGPAGEAALERHVIGRRVSETEIDILTLLEAGL</sequence>
<proteinExistence type="predicted"/>
<dbReference type="SUPFAM" id="SSF56112">
    <property type="entry name" value="Protein kinase-like (PK-like)"/>
    <property type="match status" value="1"/>
</dbReference>
<dbReference type="CDD" id="cd05154">
    <property type="entry name" value="ACAD10_11_N-like"/>
    <property type="match status" value="1"/>
</dbReference>
<comment type="caution">
    <text evidence="2">The sequence shown here is derived from an EMBL/GenBank/DDBJ whole genome shotgun (WGS) entry which is preliminary data.</text>
</comment>
<dbReference type="InterPro" id="IPR051678">
    <property type="entry name" value="AGP_Transferase"/>
</dbReference>
<protein>
    <submittedName>
        <fullName evidence="2">Phosphotransferase family protein</fullName>
    </submittedName>
</protein>
<dbReference type="Proteomes" id="UP001597237">
    <property type="component" value="Unassembled WGS sequence"/>
</dbReference>
<gene>
    <name evidence="2" type="ORF">ACFSC0_16105</name>
</gene>
<name>A0ABW4N4E8_9CAUL</name>
<dbReference type="InterPro" id="IPR011009">
    <property type="entry name" value="Kinase-like_dom_sf"/>
</dbReference>
<dbReference type="Pfam" id="PF01636">
    <property type="entry name" value="APH"/>
    <property type="match status" value="1"/>
</dbReference>
<dbReference type="InterPro" id="IPR041726">
    <property type="entry name" value="ACAD10_11_N"/>
</dbReference>
<keyword evidence="3" id="KW-1185">Reference proteome</keyword>
<feature type="domain" description="Aminoglycoside phosphotransferase" evidence="1">
    <location>
        <begin position="25"/>
        <end position="257"/>
    </location>
</feature>
<dbReference type="EMBL" id="JBHUEY010000006">
    <property type="protein sequence ID" value="MFD1784926.1"/>
    <property type="molecule type" value="Genomic_DNA"/>
</dbReference>
<accession>A0ABW4N4E8</accession>
<evidence type="ECO:0000259" key="1">
    <source>
        <dbReference type="Pfam" id="PF01636"/>
    </source>
</evidence>
<dbReference type="InterPro" id="IPR002575">
    <property type="entry name" value="Aminoglycoside_PTrfase"/>
</dbReference>
<dbReference type="RefSeq" id="WP_377281889.1">
    <property type="nucleotide sequence ID" value="NZ_JBHRSI010000005.1"/>
</dbReference>
<dbReference type="Gene3D" id="3.90.1200.10">
    <property type="match status" value="1"/>
</dbReference>
<dbReference type="PANTHER" id="PTHR21310">
    <property type="entry name" value="AMINOGLYCOSIDE PHOSPHOTRANSFERASE-RELATED-RELATED"/>
    <property type="match status" value="1"/>
</dbReference>